<dbReference type="AlphaFoldDB" id="A0AAF3EKM9"/>
<evidence type="ECO:0000256" key="6">
    <source>
        <dbReference type="RuleBase" id="RU000682"/>
    </source>
</evidence>
<feature type="DNA-binding region" description="Homeobox" evidence="5">
    <location>
        <begin position="16"/>
        <end position="78"/>
    </location>
</feature>
<dbReference type="Gene3D" id="1.10.10.60">
    <property type="entry name" value="Homeodomain-like"/>
    <property type="match status" value="1"/>
</dbReference>
<proteinExistence type="predicted"/>
<feature type="region of interest" description="Disordered" evidence="7">
    <location>
        <begin position="1"/>
        <end position="21"/>
    </location>
</feature>
<dbReference type="SUPFAM" id="SSF46689">
    <property type="entry name" value="Homeodomain-like"/>
    <property type="match status" value="1"/>
</dbReference>
<name>A0AAF3EKM9_9BILA</name>
<keyword evidence="3 5" id="KW-0371">Homeobox</keyword>
<reference evidence="10 11" key="1">
    <citation type="submission" date="2024-02" db="UniProtKB">
        <authorList>
            <consortium name="WormBaseParasite"/>
        </authorList>
    </citation>
    <scope>IDENTIFICATION</scope>
</reference>
<organism evidence="9 11">
    <name type="scientific">Mesorhabditis belari</name>
    <dbReference type="NCBI Taxonomy" id="2138241"/>
    <lineage>
        <taxon>Eukaryota</taxon>
        <taxon>Metazoa</taxon>
        <taxon>Ecdysozoa</taxon>
        <taxon>Nematoda</taxon>
        <taxon>Chromadorea</taxon>
        <taxon>Rhabditida</taxon>
        <taxon>Rhabditina</taxon>
        <taxon>Rhabditomorpha</taxon>
        <taxon>Rhabditoidea</taxon>
        <taxon>Rhabditidae</taxon>
        <taxon>Mesorhabditinae</taxon>
        <taxon>Mesorhabditis</taxon>
    </lineage>
</organism>
<evidence type="ECO:0000256" key="4">
    <source>
        <dbReference type="ARBA" id="ARBA00023242"/>
    </source>
</evidence>
<dbReference type="WBParaSite" id="MBELARI_LOCUS893">
    <property type="protein sequence ID" value="MBELARI_LOCUS893"/>
    <property type="gene ID" value="MBELARI_LOCUS893"/>
</dbReference>
<dbReference type="SMART" id="SM00389">
    <property type="entry name" value="HOX"/>
    <property type="match status" value="1"/>
</dbReference>
<feature type="compositionally biased region" description="Basic and acidic residues" evidence="7">
    <location>
        <begin position="1"/>
        <end position="12"/>
    </location>
</feature>
<dbReference type="WBParaSite" id="MBELARI_LOCUS14327">
    <property type="protein sequence ID" value="MBELARI_LOCUS14327"/>
    <property type="gene ID" value="MBELARI_LOCUS14327"/>
</dbReference>
<sequence>MVGRRSREDRNAINRGRRERTSFNRMQLEQLEAVFKQTQYPDLYRREELARLIQLPEGRVQVVQVWFKNRRAKDRQAKKNGERFHGRTPSGSSSAETPPPEPPKAISSIPPLIDYKPMTIPLPGTAEFDMRNEAKYATLGLQPSTASTFTSQSIKYTTMEKVKEENKFEKQYLEGKYTEPAATTTDFSAWSPYGGPTINYSFYNHIYTTTPPYYYTDPYAGYNTNPAPY</sequence>
<dbReference type="PANTHER" id="PTHR45793:SF25">
    <property type="entry name" value="HOMEOBOX PROTEIN CEH-36"/>
    <property type="match status" value="1"/>
</dbReference>
<dbReference type="GO" id="GO:0000981">
    <property type="term" value="F:DNA-binding transcription factor activity, RNA polymerase II-specific"/>
    <property type="evidence" value="ECO:0007669"/>
    <property type="project" value="TreeGrafter"/>
</dbReference>
<evidence type="ECO:0000256" key="7">
    <source>
        <dbReference type="SAM" id="MobiDB-lite"/>
    </source>
</evidence>
<feature type="region of interest" description="Disordered" evidence="7">
    <location>
        <begin position="72"/>
        <end position="111"/>
    </location>
</feature>
<evidence type="ECO:0000256" key="2">
    <source>
        <dbReference type="ARBA" id="ARBA00023125"/>
    </source>
</evidence>
<keyword evidence="2 5" id="KW-0238">DNA-binding</keyword>
<dbReference type="WBParaSite" id="MBELARI_LOCUS14334">
    <property type="protein sequence ID" value="MBELARI_LOCUS14334"/>
    <property type="gene ID" value="MBELARI_LOCUS14334"/>
</dbReference>
<evidence type="ECO:0000313" key="11">
    <source>
        <dbReference type="WBParaSite" id="MBELARI_LOCUS14334"/>
    </source>
</evidence>
<evidence type="ECO:0000256" key="3">
    <source>
        <dbReference type="ARBA" id="ARBA00023155"/>
    </source>
</evidence>
<evidence type="ECO:0000256" key="1">
    <source>
        <dbReference type="ARBA" id="ARBA00004123"/>
    </source>
</evidence>
<dbReference type="InterPro" id="IPR001356">
    <property type="entry name" value="HD"/>
</dbReference>
<dbReference type="InterPro" id="IPR009057">
    <property type="entry name" value="Homeodomain-like_sf"/>
</dbReference>
<keyword evidence="9" id="KW-1185">Reference proteome</keyword>
<protein>
    <recommendedName>
        <fullName evidence="8">Homeobox domain-containing protein</fullName>
    </recommendedName>
</protein>
<dbReference type="CDD" id="cd00086">
    <property type="entry name" value="homeodomain"/>
    <property type="match status" value="1"/>
</dbReference>
<evidence type="ECO:0000256" key="5">
    <source>
        <dbReference type="PROSITE-ProRule" id="PRU00108"/>
    </source>
</evidence>
<evidence type="ECO:0000313" key="10">
    <source>
        <dbReference type="WBParaSite" id="MBELARI_LOCUS14327"/>
    </source>
</evidence>
<dbReference type="GO" id="GO:0005634">
    <property type="term" value="C:nucleus"/>
    <property type="evidence" value="ECO:0007669"/>
    <property type="project" value="UniProtKB-SubCell"/>
</dbReference>
<comment type="subcellular location">
    <subcellularLocation>
        <location evidence="1 5 6">Nucleus</location>
    </subcellularLocation>
</comment>
<dbReference type="Proteomes" id="UP000887575">
    <property type="component" value="Unassembled WGS sequence"/>
</dbReference>
<dbReference type="PROSITE" id="PS50071">
    <property type="entry name" value="HOMEOBOX_2"/>
    <property type="match status" value="1"/>
</dbReference>
<evidence type="ECO:0000259" key="8">
    <source>
        <dbReference type="PROSITE" id="PS50071"/>
    </source>
</evidence>
<feature type="domain" description="Homeobox" evidence="8">
    <location>
        <begin position="14"/>
        <end position="77"/>
    </location>
</feature>
<dbReference type="Pfam" id="PF00046">
    <property type="entry name" value="Homeodomain"/>
    <property type="match status" value="1"/>
</dbReference>
<dbReference type="PANTHER" id="PTHR45793">
    <property type="entry name" value="HOMEOBOX PROTEIN"/>
    <property type="match status" value="1"/>
</dbReference>
<accession>A0AAF3EKM9</accession>
<dbReference type="GO" id="GO:0000978">
    <property type="term" value="F:RNA polymerase II cis-regulatory region sequence-specific DNA binding"/>
    <property type="evidence" value="ECO:0007669"/>
    <property type="project" value="TreeGrafter"/>
</dbReference>
<keyword evidence="4 5" id="KW-0539">Nucleus</keyword>
<feature type="compositionally biased region" description="Basic and acidic residues" evidence="7">
    <location>
        <begin position="74"/>
        <end position="85"/>
    </location>
</feature>
<evidence type="ECO:0000313" key="9">
    <source>
        <dbReference type="Proteomes" id="UP000887575"/>
    </source>
</evidence>